<evidence type="ECO:0000256" key="5">
    <source>
        <dbReference type="ARBA" id="ARBA00022692"/>
    </source>
</evidence>
<gene>
    <name evidence="9" type="ORF">RGD00_15645</name>
</gene>
<dbReference type="PANTHER" id="PTHR39342:SF1">
    <property type="entry name" value="UPF0283 MEMBRANE PROTEIN YCJF"/>
    <property type="match status" value="1"/>
</dbReference>
<feature type="transmembrane region" description="Helical" evidence="8">
    <location>
        <begin position="58"/>
        <end position="76"/>
    </location>
</feature>
<keyword evidence="7 8" id="KW-0472">Membrane</keyword>
<keyword evidence="5 8" id="KW-0812">Transmembrane</keyword>
<dbReference type="InterPro" id="IPR021147">
    <property type="entry name" value="DUF697"/>
</dbReference>
<keyword evidence="10" id="KW-1185">Reference proteome</keyword>
<evidence type="ECO:0000313" key="10">
    <source>
        <dbReference type="Proteomes" id="UP001247754"/>
    </source>
</evidence>
<evidence type="ECO:0000313" key="9">
    <source>
        <dbReference type="EMBL" id="MDR5654047.1"/>
    </source>
</evidence>
<dbReference type="RefSeq" id="WP_310458219.1">
    <property type="nucleotide sequence ID" value="NZ_JAVKPH010000020.1"/>
</dbReference>
<name>A0ABU1FCE2_9RHOB</name>
<feature type="transmembrane region" description="Helical" evidence="8">
    <location>
        <begin position="88"/>
        <end position="109"/>
    </location>
</feature>
<dbReference type="Proteomes" id="UP001247754">
    <property type="component" value="Unassembled WGS sequence"/>
</dbReference>
<dbReference type="EMBL" id="JAVKPH010000020">
    <property type="protein sequence ID" value="MDR5654047.1"/>
    <property type="molecule type" value="Genomic_DNA"/>
</dbReference>
<protein>
    <submittedName>
        <fullName evidence="9">TIGR01620 family protein</fullName>
    </submittedName>
</protein>
<comment type="similarity">
    <text evidence="2">Belongs to the UPF0283 family.</text>
</comment>
<evidence type="ECO:0000256" key="6">
    <source>
        <dbReference type="ARBA" id="ARBA00022989"/>
    </source>
</evidence>
<dbReference type="InterPro" id="IPR006507">
    <property type="entry name" value="UPF0283"/>
</dbReference>
<proteinExistence type="inferred from homology"/>
<dbReference type="NCBIfam" id="TIGR01620">
    <property type="entry name" value="hyp_HI0043"/>
    <property type="match status" value="1"/>
</dbReference>
<evidence type="ECO:0000256" key="2">
    <source>
        <dbReference type="ARBA" id="ARBA00008255"/>
    </source>
</evidence>
<keyword evidence="4" id="KW-0997">Cell inner membrane</keyword>
<keyword evidence="6 8" id="KW-1133">Transmembrane helix</keyword>
<sequence>MTDPRDDLNRPIVVELDEGEAPSPALAPPVPDGPGADGAVMQRAMRIGARRGSAAGRFFLWALGALFTFVISVAAWDYVWGLVARNAVLGAIATVLLAAVVIGALVLALREAVAFSRIARIDGLRARAAAVLVQGDLPGARAVLAELDRLYAGRPESARARQRLAELAPELLDADAILSLAETELLAPLDRAATAEIEAASRAVAATTALVPLALADVAVALGANLRMIRRIAEIYGGRAGSFGSWRLMRRVFTHLLATGAVAVGDDLISSVAGGGALARLSRRFGEGVVNGALTARVGIAALEVCRPLPFAAMAEPRITAILGRSLTGLFDRTGRDGGPA</sequence>
<accession>A0ABU1FCE2</accession>
<organism evidence="9 10">
    <name type="scientific">Ruixingdingia sedimenti</name>
    <dbReference type="NCBI Taxonomy" id="3073604"/>
    <lineage>
        <taxon>Bacteria</taxon>
        <taxon>Pseudomonadati</taxon>
        <taxon>Pseudomonadota</taxon>
        <taxon>Alphaproteobacteria</taxon>
        <taxon>Rhodobacterales</taxon>
        <taxon>Paracoccaceae</taxon>
        <taxon>Ruixingdingia</taxon>
    </lineage>
</organism>
<dbReference type="PANTHER" id="PTHR39342">
    <property type="entry name" value="UPF0283 MEMBRANE PROTEIN YCJF"/>
    <property type="match status" value="1"/>
</dbReference>
<keyword evidence="3" id="KW-1003">Cell membrane</keyword>
<evidence type="ECO:0000256" key="4">
    <source>
        <dbReference type="ARBA" id="ARBA00022519"/>
    </source>
</evidence>
<dbReference type="Pfam" id="PF05128">
    <property type="entry name" value="DUF697"/>
    <property type="match status" value="1"/>
</dbReference>
<reference evidence="9 10" key="1">
    <citation type="submission" date="2023-09" db="EMBL/GenBank/DDBJ databases">
        <title>Xinfangfangia sedmenti sp. nov., isolated the sedment.</title>
        <authorList>
            <person name="Xu L."/>
        </authorList>
    </citation>
    <scope>NUCLEOTIDE SEQUENCE [LARGE SCALE GENOMIC DNA]</scope>
    <source>
        <strain evidence="9 10">LG-4</strain>
    </source>
</reference>
<evidence type="ECO:0000256" key="7">
    <source>
        <dbReference type="ARBA" id="ARBA00023136"/>
    </source>
</evidence>
<evidence type="ECO:0000256" key="8">
    <source>
        <dbReference type="SAM" id="Phobius"/>
    </source>
</evidence>
<comment type="subcellular location">
    <subcellularLocation>
        <location evidence="1">Cell inner membrane</location>
        <topology evidence="1">Multi-pass membrane protein</topology>
    </subcellularLocation>
</comment>
<comment type="caution">
    <text evidence="9">The sequence shown here is derived from an EMBL/GenBank/DDBJ whole genome shotgun (WGS) entry which is preliminary data.</text>
</comment>
<evidence type="ECO:0000256" key="3">
    <source>
        <dbReference type="ARBA" id="ARBA00022475"/>
    </source>
</evidence>
<evidence type="ECO:0000256" key="1">
    <source>
        <dbReference type="ARBA" id="ARBA00004429"/>
    </source>
</evidence>